<dbReference type="PROSITE" id="PS50191">
    <property type="entry name" value="CRAL_TRIO"/>
    <property type="match status" value="1"/>
</dbReference>
<dbReference type="Pfam" id="PF00650">
    <property type="entry name" value="CRAL_TRIO"/>
    <property type="match status" value="1"/>
</dbReference>
<dbReference type="PRINTS" id="PR00180">
    <property type="entry name" value="CRETINALDHBP"/>
</dbReference>
<dbReference type="CDD" id="cd00170">
    <property type="entry name" value="SEC14"/>
    <property type="match status" value="1"/>
</dbReference>
<sequence>MKDNSLLLIGERRGLDYRQITFAERFYTEIIALNTLLENPLNQICGFTFILDFDEFKTFDLTAFTPGWVRLFVDTVWNAFPCRTKAIYIVNAPAPFMIVYKLVYPFVSKKIQDRVSFHSSKDNWRSLHDLIPVDILPELYNGNVKNDALINCLENKEELDKKFRDLFVFGYSKTKQRRQSMKVLY</sequence>
<keyword evidence="3" id="KW-1185">Reference proteome</keyword>
<dbReference type="PANTHER" id="PTHR10174">
    <property type="entry name" value="ALPHA-TOCOPHEROL TRANSFER PROTEIN-RELATED"/>
    <property type="match status" value="1"/>
</dbReference>
<dbReference type="PANTHER" id="PTHR10174:SF130">
    <property type="entry name" value="ALPHA-TOCOPHEROL TRANSFER PROTEIN-LIKE"/>
    <property type="match status" value="1"/>
</dbReference>
<dbReference type="Proteomes" id="UP000499080">
    <property type="component" value="Unassembled WGS sequence"/>
</dbReference>
<organism evidence="2 3">
    <name type="scientific">Araneus ventricosus</name>
    <name type="common">Orbweaver spider</name>
    <name type="synonym">Epeira ventricosa</name>
    <dbReference type="NCBI Taxonomy" id="182803"/>
    <lineage>
        <taxon>Eukaryota</taxon>
        <taxon>Metazoa</taxon>
        <taxon>Ecdysozoa</taxon>
        <taxon>Arthropoda</taxon>
        <taxon>Chelicerata</taxon>
        <taxon>Arachnida</taxon>
        <taxon>Araneae</taxon>
        <taxon>Araneomorphae</taxon>
        <taxon>Entelegynae</taxon>
        <taxon>Araneoidea</taxon>
        <taxon>Araneidae</taxon>
        <taxon>Araneus</taxon>
    </lineage>
</organism>
<dbReference type="SMART" id="SM00516">
    <property type="entry name" value="SEC14"/>
    <property type="match status" value="1"/>
</dbReference>
<feature type="domain" description="CRAL-TRIO" evidence="1">
    <location>
        <begin position="1"/>
        <end position="148"/>
    </location>
</feature>
<dbReference type="InterPro" id="IPR001251">
    <property type="entry name" value="CRAL-TRIO_dom"/>
</dbReference>
<proteinExistence type="predicted"/>
<evidence type="ECO:0000313" key="2">
    <source>
        <dbReference type="EMBL" id="GBM59665.1"/>
    </source>
</evidence>
<dbReference type="OrthoDB" id="1434354at2759"/>
<evidence type="ECO:0000313" key="3">
    <source>
        <dbReference type="Proteomes" id="UP000499080"/>
    </source>
</evidence>
<dbReference type="SUPFAM" id="SSF52087">
    <property type="entry name" value="CRAL/TRIO domain"/>
    <property type="match status" value="1"/>
</dbReference>
<name>A0A4Y2H3M8_ARAVE</name>
<comment type="caution">
    <text evidence="2">The sequence shown here is derived from an EMBL/GenBank/DDBJ whole genome shotgun (WGS) entry which is preliminary data.</text>
</comment>
<gene>
    <name evidence="2" type="ORF">AVEN_186981_1</name>
</gene>
<dbReference type="GO" id="GO:1902936">
    <property type="term" value="F:phosphatidylinositol bisphosphate binding"/>
    <property type="evidence" value="ECO:0007669"/>
    <property type="project" value="TreeGrafter"/>
</dbReference>
<dbReference type="GO" id="GO:0016020">
    <property type="term" value="C:membrane"/>
    <property type="evidence" value="ECO:0007669"/>
    <property type="project" value="TreeGrafter"/>
</dbReference>
<evidence type="ECO:0000259" key="1">
    <source>
        <dbReference type="PROSITE" id="PS50191"/>
    </source>
</evidence>
<dbReference type="AlphaFoldDB" id="A0A4Y2H3M8"/>
<accession>A0A4Y2H3M8</accession>
<reference evidence="2 3" key="1">
    <citation type="journal article" date="2019" name="Sci. Rep.">
        <title>Orb-weaving spider Araneus ventricosus genome elucidates the spidroin gene catalogue.</title>
        <authorList>
            <person name="Kono N."/>
            <person name="Nakamura H."/>
            <person name="Ohtoshi R."/>
            <person name="Moran D.A.P."/>
            <person name="Shinohara A."/>
            <person name="Yoshida Y."/>
            <person name="Fujiwara M."/>
            <person name="Mori M."/>
            <person name="Tomita M."/>
            <person name="Arakawa K."/>
        </authorList>
    </citation>
    <scope>NUCLEOTIDE SEQUENCE [LARGE SCALE GENOMIC DNA]</scope>
</reference>
<dbReference type="Gene3D" id="3.40.525.10">
    <property type="entry name" value="CRAL-TRIO lipid binding domain"/>
    <property type="match status" value="1"/>
</dbReference>
<dbReference type="EMBL" id="BGPR01001694">
    <property type="protein sequence ID" value="GBM59665.1"/>
    <property type="molecule type" value="Genomic_DNA"/>
</dbReference>
<protein>
    <recommendedName>
        <fullName evidence="1">CRAL-TRIO domain-containing protein</fullName>
    </recommendedName>
</protein>
<dbReference type="InterPro" id="IPR036865">
    <property type="entry name" value="CRAL-TRIO_dom_sf"/>
</dbReference>